<accession>A0A840VDC8</accession>
<evidence type="ECO:0000313" key="2">
    <source>
        <dbReference type="Proteomes" id="UP000557717"/>
    </source>
</evidence>
<gene>
    <name evidence="1" type="ORF">HNR46_001085</name>
</gene>
<keyword evidence="2" id="KW-1185">Reference proteome</keyword>
<comment type="caution">
    <text evidence="1">The sequence shown here is derived from an EMBL/GenBank/DDBJ whole genome shotgun (WGS) entry which is preliminary data.</text>
</comment>
<name>A0A840VDC8_9BACT</name>
<protein>
    <submittedName>
        <fullName evidence="1">Uncharacterized protein</fullName>
    </submittedName>
</protein>
<organism evidence="1 2">
    <name type="scientific">Haloferula luteola</name>
    <dbReference type="NCBI Taxonomy" id="595692"/>
    <lineage>
        <taxon>Bacteria</taxon>
        <taxon>Pseudomonadati</taxon>
        <taxon>Verrucomicrobiota</taxon>
        <taxon>Verrucomicrobiia</taxon>
        <taxon>Verrucomicrobiales</taxon>
        <taxon>Verrucomicrobiaceae</taxon>
        <taxon>Haloferula</taxon>
    </lineage>
</organism>
<evidence type="ECO:0000313" key="1">
    <source>
        <dbReference type="EMBL" id="MBB5350851.1"/>
    </source>
</evidence>
<reference evidence="1 2" key="1">
    <citation type="submission" date="2020-08" db="EMBL/GenBank/DDBJ databases">
        <title>Genomic Encyclopedia of Type Strains, Phase IV (KMG-IV): sequencing the most valuable type-strain genomes for metagenomic binning, comparative biology and taxonomic classification.</title>
        <authorList>
            <person name="Goeker M."/>
        </authorList>
    </citation>
    <scope>NUCLEOTIDE SEQUENCE [LARGE SCALE GENOMIC DNA]</scope>
    <source>
        <strain evidence="1 2">YC6886</strain>
    </source>
</reference>
<dbReference type="EMBL" id="JACHFD010000004">
    <property type="protein sequence ID" value="MBB5350851.1"/>
    <property type="molecule type" value="Genomic_DNA"/>
</dbReference>
<proteinExistence type="predicted"/>
<dbReference type="RefSeq" id="WP_184016502.1">
    <property type="nucleotide sequence ID" value="NZ_JACHFD010000004.1"/>
</dbReference>
<sequence>MKTQILCATALLSGWGGLLEARDFQIRALSVFQGYPSSGEVYVHEAGGSGTAVKLKRYLNHESQLLELKGNHVIFTTEASAESIGDETKKLGELDLPAKLARGIVFFSPADGDEPAAAHLVDDSAKGFPAGTFKVINLSSLEVKIELEQKPFPCAPQKETLIAKAPVNDRNASGMRAFYEDEAAPQGWKQFAASMWPNPGKKRGLQIILPAQGGQAVTLRGFNDVVEVK</sequence>
<dbReference type="Proteomes" id="UP000557717">
    <property type="component" value="Unassembled WGS sequence"/>
</dbReference>
<dbReference type="AlphaFoldDB" id="A0A840VDC8"/>